<accession>A0A1F6W307</accession>
<keyword evidence="1" id="KW-0472">Membrane</keyword>
<name>A0A1F6W307_9BACT</name>
<evidence type="ECO:0008006" key="4">
    <source>
        <dbReference type="Google" id="ProtNLM"/>
    </source>
</evidence>
<evidence type="ECO:0000313" key="2">
    <source>
        <dbReference type="EMBL" id="OGI76303.1"/>
    </source>
</evidence>
<dbReference type="Proteomes" id="UP000179275">
    <property type="component" value="Unassembled WGS sequence"/>
</dbReference>
<dbReference type="STRING" id="1801756.A3C67_00290"/>
<gene>
    <name evidence="2" type="ORF">A3C67_00290</name>
</gene>
<feature type="transmembrane region" description="Helical" evidence="1">
    <location>
        <begin position="59"/>
        <end position="79"/>
    </location>
</feature>
<keyword evidence="1" id="KW-1133">Transmembrane helix</keyword>
<protein>
    <recommendedName>
        <fullName evidence="4">2TM domain-containing protein</fullName>
    </recommendedName>
</protein>
<comment type="caution">
    <text evidence="2">The sequence shown here is derived from an EMBL/GenBank/DDBJ whole genome shotgun (WGS) entry which is preliminary data.</text>
</comment>
<proteinExistence type="predicted"/>
<feature type="transmembrane region" description="Helical" evidence="1">
    <location>
        <begin position="31"/>
        <end position="53"/>
    </location>
</feature>
<evidence type="ECO:0000313" key="3">
    <source>
        <dbReference type="Proteomes" id="UP000179275"/>
    </source>
</evidence>
<dbReference type="EMBL" id="MFUG01000005">
    <property type="protein sequence ID" value="OGI76303.1"/>
    <property type="molecule type" value="Genomic_DNA"/>
</dbReference>
<reference evidence="2 3" key="1">
    <citation type="journal article" date="2016" name="Nat. Commun.">
        <title>Thousands of microbial genomes shed light on interconnected biogeochemical processes in an aquifer system.</title>
        <authorList>
            <person name="Anantharaman K."/>
            <person name="Brown C.T."/>
            <person name="Hug L.A."/>
            <person name="Sharon I."/>
            <person name="Castelle C.J."/>
            <person name="Probst A.J."/>
            <person name="Thomas B.C."/>
            <person name="Singh A."/>
            <person name="Wilkins M.J."/>
            <person name="Karaoz U."/>
            <person name="Brodie E.L."/>
            <person name="Williams K.H."/>
            <person name="Hubbard S.S."/>
            <person name="Banfield J.F."/>
        </authorList>
    </citation>
    <scope>NUCLEOTIDE SEQUENCE [LARGE SCALE GENOMIC DNA]</scope>
</reference>
<organism evidence="2 3">
    <name type="scientific">Candidatus Nomurabacteria bacterium RIFCSPHIGHO2_02_FULL_42_19</name>
    <dbReference type="NCBI Taxonomy" id="1801756"/>
    <lineage>
        <taxon>Bacteria</taxon>
        <taxon>Candidatus Nomuraibacteriota</taxon>
    </lineage>
</organism>
<evidence type="ECO:0000256" key="1">
    <source>
        <dbReference type="SAM" id="Phobius"/>
    </source>
</evidence>
<dbReference type="AlphaFoldDB" id="A0A1F6W307"/>
<sequence>MEERIKKLEEEIEVIKQRNAKVEADKAWETSYFRVFLISAIIYVIAIKVMYFIGSENYFLNALVPAIGYFLSVQSLPFIKKWWIKNHNK</sequence>
<keyword evidence="1" id="KW-0812">Transmembrane</keyword>